<gene>
    <name evidence="2" type="ORF">AB0T83_03415</name>
</gene>
<evidence type="ECO:0000259" key="1">
    <source>
        <dbReference type="Pfam" id="PF01863"/>
    </source>
</evidence>
<evidence type="ECO:0000313" key="2">
    <source>
        <dbReference type="EMBL" id="MEV8465832.1"/>
    </source>
</evidence>
<evidence type="ECO:0000313" key="3">
    <source>
        <dbReference type="Proteomes" id="UP001553161"/>
    </source>
</evidence>
<keyword evidence="3" id="KW-1185">Reference proteome</keyword>
<dbReference type="PANTHER" id="PTHR30399">
    <property type="entry name" value="UNCHARACTERIZED PROTEIN YGJP"/>
    <property type="match status" value="1"/>
</dbReference>
<organism evidence="2 3">
    <name type="scientific">Meridianimarinicoccus marinus</name>
    <dbReference type="NCBI Taxonomy" id="3231483"/>
    <lineage>
        <taxon>Bacteria</taxon>
        <taxon>Pseudomonadati</taxon>
        <taxon>Pseudomonadota</taxon>
        <taxon>Alphaproteobacteria</taxon>
        <taxon>Rhodobacterales</taxon>
        <taxon>Paracoccaceae</taxon>
        <taxon>Meridianimarinicoccus</taxon>
    </lineage>
</organism>
<name>A0ABV3L2Q4_9RHOB</name>
<protein>
    <submittedName>
        <fullName evidence="2">M48 family metallopeptidase</fullName>
    </submittedName>
</protein>
<dbReference type="EMBL" id="JBFBVU010000002">
    <property type="protein sequence ID" value="MEV8465832.1"/>
    <property type="molecule type" value="Genomic_DNA"/>
</dbReference>
<dbReference type="InterPro" id="IPR002725">
    <property type="entry name" value="YgjP-like_metallopeptidase"/>
</dbReference>
<dbReference type="CDD" id="cd07344">
    <property type="entry name" value="M48_yhfN_like"/>
    <property type="match status" value="1"/>
</dbReference>
<feature type="domain" description="YgjP-like metallopeptidase" evidence="1">
    <location>
        <begin position="111"/>
        <end position="214"/>
    </location>
</feature>
<sequence>MGERVMLEGDPPIEILVRRSDRARRLTLRVSRLDGRVTLSLPRRVPAGAAERFLAQKADWVRQNVARGPVAYGLAMGDVIPVEGIGRRIVDGRPGLHPGVVQVRGSRPVGAQVAGLLKELARDRLALACDRYAAAVGRPYARLTLRDTRSRWGSCTSAGNLMFSWRLAMAPPEVLEYVAAHEVAHLVHMNHSKTFWRQVGALCPDYDRHRAWLRGPGRELHAVQFVA</sequence>
<dbReference type="RefSeq" id="WP_366191560.1">
    <property type="nucleotide sequence ID" value="NZ_JBFBVU010000002.1"/>
</dbReference>
<dbReference type="Proteomes" id="UP001553161">
    <property type="component" value="Unassembled WGS sequence"/>
</dbReference>
<accession>A0ABV3L2Q4</accession>
<reference evidence="2 3" key="1">
    <citation type="submission" date="2024-07" db="EMBL/GenBank/DDBJ databases">
        <authorList>
            <person name="Kang M."/>
        </authorList>
    </citation>
    <scope>NUCLEOTIDE SEQUENCE [LARGE SCALE GENOMIC DNA]</scope>
    <source>
        <strain evidence="2 3">DFM31</strain>
    </source>
</reference>
<dbReference type="PANTHER" id="PTHR30399:SF1">
    <property type="entry name" value="UTP PYROPHOSPHATASE"/>
    <property type="match status" value="1"/>
</dbReference>
<dbReference type="Gene3D" id="3.30.2010.10">
    <property type="entry name" value="Metalloproteases ('zincins'), catalytic domain"/>
    <property type="match status" value="1"/>
</dbReference>
<dbReference type="Pfam" id="PF01863">
    <property type="entry name" value="YgjP-like"/>
    <property type="match status" value="1"/>
</dbReference>
<dbReference type="InterPro" id="IPR053136">
    <property type="entry name" value="UTP_pyrophosphatase-like"/>
</dbReference>
<comment type="caution">
    <text evidence="2">The sequence shown here is derived from an EMBL/GenBank/DDBJ whole genome shotgun (WGS) entry which is preliminary data.</text>
</comment>
<proteinExistence type="predicted"/>